<evidence type="ECO:0000313" key="2">
    <source>
        <dbReference type="EMBL" id="OAQ69079.1"/>
    </source>
</evidence>
<proteinExistence type="predicted"/>
<feature type="region of interest" description="Disordered" evidence="1">
    <location>
        <begin position="132"/>
        <end position="163"/>
    </location>
</feature>
<dbReference type="AlphaFoldDB" id="A0A179FVQ8"/>
<feature type="compositionally biased region" description="Basic and acidic residues" evidence="1">
    <location>
        <begin position="140"/>
        <end position="159"/>
    </location>
</feature>
<evidence type="ECO:0000313" key="3">
    <source>
        <dbReference type="Proteomes" id="UP000078397"/>
    </source>
</evidence>
<sequence length="178" mass="19405">MAIKWGADWHDLAPVMDAGRSRCKDSGLVKEANCLLLGTNAYQLFRALGGSGRVGVAFIGLQSGLVHFDRMTRSNAIILSASGDILAVGRGWNLGPAVDGYTPALKRACTWWNAALLNHLLFTDASSLKGSKVRKTGRRKREEEEKRGSGPLAERDRFPKQGQKLNDMAWLMIVSPAP</sequence>
<name>A0A179FVQ8_METCM</name>
<dbReference type="Proteomes" id="UP000078397">
    <property type="component" value="Unassembled WGS sequence"/>
</dbReference>
<dbReference type="KEGG" id="pchm:VFPPC_15915"/>
<evidence type="ECO:0000256" key="1">
    <source>
        <dbReference type="SAM" id="MobiDB-lite"/>
    </source>
</evidence>
<gene>
    <name evidence="2" type="ORF">VFPPC_15915</name>
</gene>
<keyword evidence="3" id="KW-1185">Reference proteome</keyword>
<dbReference type="RefSeq" id="XP_018145929.1">
    <property type="nucleotide sequence ID" value="XM_018293668.1"/>
</dbReference>
<comment type="caution">
    <text evidence="2">The sequence shown here is derived from an EMBL/GenBank/DDBJ whole genome shotgun (WGS) entry which is preliminary data.</text>
</comment>
<reference evidence="2 3" key="1">
    <citation type="journal article" date="2016" name="PLoS Pathog.">
        <title>Biosynthesis of antibiotic leucinostatins in bio-control fungus Purpureocillium lilacinum and their inhibition on phytophthora revealed by genome mining.</title>
        <authorList>
            <person name="Wang G."/>
            <person name="Liu Z."/>
            <person name="Lin R."/>
            <person name="Li E."/>
            <person name="Mao Z."/>
            <person name="Ling J."/>
            <person name="Yang Y."/>
            <person name="Yin W.B."/>
            <person name="Xie B."/>
        </authorList>
    </citation>
    <scope>NUCLEOTIDE SEQUENCE [LARGE SCALE GENOMIC DNA]</scope>
    <source>
        <strain evidence="2">170</strain>
    </source>
</reference>
<dbReference type="EMBL" id="LSBJ02000003">
    <property type="protein sequence ID" value="OAQ69079.1"/>
    <property type="molecule type" value="Genomic_DNA"/>
</dbReference>
<organism evidence="2 3">
    <name type="scientific">Pochonia chlamydosporia 170</name>
    <dbReference type="NCBI Taxonomy" id="1380566"/>
    <lineage>
        <taxon>Eukaryota</taxon>
        <taxon>Fungi</taxon>
        <taxon>Dikarya</taxon>
        <taxon>Ascomycota</taxon>
        <taxon>Pezizomycotina</taxon>
        <taxon>Sordariomycetes</taxon>
        <taxon>Hypocreomycetidae</taxon>
        <taxon>Hypocreales</taxon>
        <taxon>Clavicipitaceae</taxon>
        <taxon>Pochonia</taxon>
    </lineage>
</organism>
<dbReference type="GeneID" id="28857662"/>
<accession>A0A179FVQ8</accession>
<protein>
    <submittedName>
        <fullName evidence="2">Uncharacterized protein</fullName>
    </submittedName>
</protein>